<dbReference type="GO" id="GO:0070573">
    <property type="term" value="F:metallodipeptidase activity"/>
    <property type="evidence" value="ECO:0007669"/>
    <property type="project" value="InterPro"/>
</dbReference>
<organism evidence="11 12">
    <name type="scientific">Sipha flava</name>
    <name type="common">yellow sugarcane aphid</name>
    <dbReference type="NCBI Taxonomy" id="143950"/>
    <lineage>
        <taxon>Eukaryota</taxon>
        <taxon>Metazoa</taxon>
        <taxon>Ecdysozoa</taxon>
        <taxon>Arthropoda</taxon>
        <taxon>Hexapoda</taxon>
        <taxon>Insecta</taxon>
        <taxon>Pterygota</taxon>
        <taxon>Neoptera</taxon>
        <taxon>Paraneoptera</taxon>
        <taxon>Hemiptera</taxon>
        <taxon>Sternorrhyncha</taxon>
        <taxon>Aphidomorpha</taxon>
        <taxon>Aphidoidea</taxon>
        <taxon>Aphididae</taxon>
        <taxon>Sipha</taxon>
    </lineage>
</organism>
<dbReference type="SUPFAM" id="SSF53187">
    <property type="entry name" value="Zn-dependent exopeptidases"/>
    <property type="match status" value="1"/>
</dbReference>
<evidence type="ECO:0000256" key="3">
    <source>
        <dbReference type="ARBA" id="ARBA00022723"/>
    </source>
</evidence>
<gene>
    <name evidence="12" type="primary">LOC112687348</name>
</gene>
<keyword evidence="8" id="KW-0464">Manganese</keyword>
<keyword evidence="5" id="KW-0482">Metalloprotease</keyword>
<proteinExistence type="inferred from homology"/>
<feature type="binding site" evidence="8">
    <location>
        <position position="109"/>
    </location>
    <ligand>
        <name>Mn(2+)</name>
        <dbReference type="ChEBI" id="CHEBI:29035"/>
        <label>2</label>
    </ligand>
</feature>
<feature type="binding site" evidence="8">
    <location>
        <position position="456"/>
    </location>
    <ligand>
        <name>Mn(2+)</name>
        <dbReference type="ChEBI" id="CHEBI:29035"/>
        <label>1</label>
    </ligand>
</feature>
<evidence type="ECO:0000256" key="5">
    <source>
        <dbReference type="ARBA" id="ARBA00023049"/>
    </source>
</evidence>
<dbReference type="PROSITE" id="PS00759">
    <property type="entry name" value="ARGE_DAPE_CPG2_2"/>
    <property type="match status" value="1"/>
</dbReference>
<evidence type="ECO:0000256" key="6">
    <source>
        <dbReference type="PIRSR" id="PIRSR037242-1"/>
    </source>
</evidence>
<evidence type="ECO:0000256" key="1">
    <source>
        <dbReference type="ARBA" id="ARBA00006247"/>
    </source>
</evidence>
<dbReference type="CDD" id="cd05676">
    <property type="entry name" value="M20_dipept_like_CNDP"/>
    <property type="match status" value="1"/>
</dbReference>
<dbReference type="Gene3D" id="3.30.70.360">
    <property type="match status" value="1"/>
</dbReference>
<comment type="cofactor">
    <cofactor evidence="8">
        <name>Mn(2+)</name>
        <dbReference type="ChEBI" id="CHEBI:29035"/>
    </cofactor>
    <text evidence="8">Binds 2 manganese ions per subunit.</text>
</comment>
<dbReference type="PANTHER" id="PTHR43270">
    <property type="entry name" value="BETA-ALA-HIS DIPEPTIDASE"/>
    <property type="match status" value="1"/>
</dbReference>
<dbReference type="InterPro" id="IPR051458">
    <property type="entry name" value="Cyt/Met_Dipeptidase"/>
</dbReference>
<evidence type="ECO:0000256" key="4">
    <source>
        <dbReference type="ARBA" id="ARBA00022801"/>
    </source>
</evidence>
<dbReference type="AlphaFoldDB" id="A0A8B8FZJ9"/>
<dbReference type="OrthoDB" id="7832001at2759"/>
<dbReference type="InterPro" id="IPR017153">
    <property type="entry name" value="CNDP/DUG1"/>
</dbReference>
<feature type="binding site" description="in other chain" evidence="7">
    <location>
        <position position="428"/>
    </location>
    <ligand>
        <name>substrate</name>
        <note>ligand shared between homodimeric partners</note>
    </ligand>
</feature>
<dbReference type="CTD" id="55748"/>
<evidence type="ECO:0000313" key="11">
    <source>
        <dbReference type="Proteomes" id="UP000694846"/>
    </source>
</evidence>
<sequence length="489" mass="54322">MSKATKDQRVLPAPLVKIFSYVDEHEKKFIETLSQAVSIKSVSADPDLRNDVVKMMQWAQVKLIELGATTELCDIGSQVLSGKTVPLPPVLLGSLGNNPKKNTICLYGHLDVQPADISDGWDSEPFILTERNSKLYGRGSTDDKGPVLGWLHAIEAYQKTGTDLPVNLKFVFEGMEESGSIGLDQLLIKKKETFFNDVDYVCISDSYWLGTEKPCLTYGLRGMCCFGIEIEGSSKDLHSGMYGGTVYEAMSDLIFILNQLVDLKGNILIPGINEDIEPLSDKEKELYDKIQFDVDAYINEISASQPLQETKQQLLMNNWRYPSLSIHGIEGAFSGPGFKTVIPRKVIGKFSIRLVPNQDPLKISKLVKDYIKSIWEKRQSPNKLEIITEGDGGNPWMTDPFNPHYLAAHKATESVYNIEPDYTRGGGSIPVTLTLQEVTGKNVLLLPMGSGDDGAHSQNEKIEVRNYIEGTKLMAAYLYEVSKIKISSP</sequence>
<feature type="binding site" evidence="8">
    <location>
        <position position="177"/>
    </location>
    <ligand>
        <name>Mn(2+)</name>
        <dbReference type="ChEBI" id="CHEBI:29035"/>
        <label>1</label>
    </ligand>
</feature>
<keyword evidence="3 8" id="KW-0479">Metal-binding</keyword>
<feature type="active site" evidence="6">
    <location>
        <position position="111"/>
    </location>
</feature>
<evidence type="ECO:0000259" key="10">
    <source>
        <dbReference type="Pfam" id="PF07687"/>
    </source>
</evidence>
<accession>A0A8B8FZJ9</accession>
<reference evidence="12" key="1">
    <citation type="submission" date="2025-08" db="UniProtKB">
        <authorList>
            <consortium name="RefSeq"/>
        </authorList>
    </citation>
    <scope>IDENTIFICATION</scope>
    <source>
        <tissue evidence="12">Whole body</tissue>
    </source>
</reference>
<keyword evidence="2" id="KW-0645">Protease</keyword>
<dbReference type="GO" id="GO:0006508">
    <property type="term" value="P:proteolysis"/>
    <property type="evidence" value="ECO:0007669"/>
    <property type="project" value="UniProtKB-KW"/>
</dbReference>
<dbReference type="Pfam" id="PF01546">
    <property type="entry name" value="Peptidase_M20"/>
    <property type="match status" value="1"/>
</dbReference>
<keyword evidence="4" id="KW-0378">Hydrolase</keyword>
<feature type="binding site" description="in other chain" evidence="7">
    <location>
        <position position="353"/>
    </location>
    <ligand>
        <name>substrate</name>
        <note>ligand shared between homodimeric partners</note>
    </ligand>
</feature>
<comment type="similarity">
    <text evidence="1">Belongs to the peptidase M20A family.</text>
</comment>
<protein>
    <submittedName>
        <fullName evidence="12">Cytosolic non-specific dipeptidase</fullName>
    </submittedName>
</protein>
<feature type="site" description="Important for catalytic activity" evidence="9">
    <location>
        <position position="238"/>
    </location>
</feature>
<feature type="binding site" description="in other chain" evidence="7">
    <location>
        <position position="205"/>
    </location>
    <ligand>
        <name>substrate</name>
        <note>ligand shared between homodimeric partners</note>
    </ligand>
</feature>
<dbReference type="Pfam" id="PF07687">
    <property type="entry name" value="M20_dimer"/>
    <property type="match status" value="1"/>
</dbReference>
<evidence type="ECO:0000256" key="8">
    <source>
        <dbReference type="PIRSR" id="PIRSR037242-3"/>
    </source>
</evidence>
<dbReference type="InterPro" id="IPR001261">
    <property type="entry name" value="ArgE/DapE_CS"/>
</dbReference>
<feature type="binding site" evidence="7">
    <location>
        <position position="238"/>
    </location>
    <ligand>
        <name>substrate</name>
        <note>ligand shared between homodimeric partners</note>
    </ligand>
</feature>
<dbReference type="InterPro" id="IPR002933">
    <property type="entry name" value="Peptidase_M20"/>
</dbReference>
<feature type="binding site" evidence="8">
    <location>
        <position position="142"/>
    </location>
    <ligand>
        <name>Mn(2+)</name>
        <dbReference type="ChEBI" id="CHEBI:29035"/>
        <label>2</label>
    </ligand>
</feature>
<feature type="binding site" evidence="8">
    <location>
        <position position="205"/>
    </location>
    <ligand>
        <name>Mn(2+)</name>
        <dbReference type="ChEBI" id="CHEBI:29035"/>
        <label>2</label>
    </ligand>
</feature>
<feature type="domain" description="Peptidase M20 dimerisation" evidence="10">
    <location>
        <begin position="219"/>
        <end position="375"/>
    </location>
</feature>
<feature type="binding site" evidence="8">
    <location>
        <position position="142"/>
    </location>
    <ligand>
        <name>Mn(2+)</name>
        <dbReference type="ChEBI" id="CHEBI:29035"/>
        <label>1</label>
    </ligand>
</feature>
<name>A0A8B8FZJ9_9HEMI</name>
<feature type="binding site" evidence="7">
    <location>
        <position position="340"/>
    </location>
    <ligand>
        <name>substrate</name>
        <note>ligand shared between homodimeric partners</note>
    </ligand>
</feature>
<dbReference type="RefSeq" id="XP_025415776.1">
    <property type="nucleotide sequence ID" value="XM_025559991.1"/>
</dbReference>
<feature type="active site" description="Proton acceptor" evidence="6">
    <location>
        <position position="176"/>
    </location>
</feature>
<dbReference type="PIRSF" id="PIRSF037242">
    <property type="entry name" value="CNDP_dipeptidase"/>
    <property type="match status" value="1"/>
</dbReference>
<evidence type="ECO:0000256" key="2">
    <source>
        <dbReference type="ARBA" id="ARBA00022670"/>
    </source>
</evidence>
<dbReference type="Gene3D" id="3.40.630.10">
    <property type="entry name" value="Zn peptidases"/>
    <property type="match status" value="1"/>
</dbReference>
<dbReference type="InterPro" id="IPR011650">
    <property type="entry name" value="Peptidase_M20_dimer"/>
</dbReference>
<evidence type="ECO:0000256" key="7">
    <source>
        <dbReference type="PIRSR" id="PIRSR037242-2"/>
    </source>
</evidence>
<dbReference type="Proteomes" id="UP000694846">
    <property type="component" value="Unplaced"/>
</dbReference>
<dbReference type="GeneID" id="112687348"/>
<evidence type="ECO:0000256" key="9">
    <source>
        <dbReference type="PIRSR" id="PIRSR037242-4"/>
    </source>
</evidence>
<dbReference type="PANTHER" id="PTHR43270:SF4">
    <property type="entry name" value="CARNOSINE DIPEPTIDASE 2, ISOFORM A"/>
    <property type="match status" value="1"/>
</dbReference>
<feature type="binding site" description="in other chain" evidence="7">
    <location>
        <position position="456"/>
    </location>
    <ligand>
        <name>substrate</name>
        <note>ligand shared between homodimeric partners</note>
    </ligand>
</feature>
<dbReference type="GO" id="GO:0046872">
    <property type="term" value="F:metal ion binding"/>
    <property type="evidence" value="ECO:0007669"/>
    <property type="project" value="UniProtKB-KW"/>
</dbReference>
<keyword evidence="11" id="KW-1185">Reference proteome</keyword>
<evidence type="ECO:0000313" key="12">
    <source>
        <dbReference type="RefSeq" id="XP_025415776.1"/>
    </source>
</evidence>